<dbReference type="HOGENOM" id="CLU_025857_0_0_3"/>
<gene>
    <name evidence="5" type="ordered locus">Cyan7425_5328</name>
</gene>
<organism evidence="5">
    <name type="scientific">Cyanothece sp. (strain PCC 7425 / ATCC 29141)</name>
    <dbReference type="NCBI Taxonomy" id="395961"/>
    <lineage>
        <taxon>Bacteria</taxon>
        <taxon>Bacillati</taxon>
        <taxon>Cyanobacteriota</taxon>
        <taxon>Cyanophyceae</taxon>
        <taxon>Gomontiellales</taxon>
        <taxon>Cyanothecaceae</taxon>
        <taxon>Cyanothece</taxon>
    </lineage>
</organism>
<proteinExistence type="predicted"/>
<feature type="domain" description="CRISPR-associated protein Cmr2 N-terminal" evidence="3">
    <location>
        <begin position="16"/>
        <end position="59"/>
    </location>
</feature>
<dbReference type="InterPro" id="IPR024615">
    <property type="entry name" value="CRISPR-assoc_Cmr2_N"/>
</dbReference>
<dbReference type="Gene3D" id="3.30.70.270">
    <property type="match status" value="1"/>
</dbReference>
<keyword evidence="2" id="KW-0051">Antiviral defense</keyword>
<dbReference type="AlphaFoldDB" id="B8HYU1"/>
<dbReference type="InterPro" id="IPR038242">
    <property type="entry name" value="Cmr2_N"/>
</dbReference>
<geneLocation type="plasmid" evidence="5">
    <name>pP742501</name>
</geneLocation>
<reference evidence="5" key="1">
    <citation type="submission" date="2009-01" db="EMBL/GenBank/DDBJ databases">
        <title>Complete sequence of plasmid1 Cyanothece sp. PCC 7425.</title>
        <authorList>
            <consortium name="US DOE Joint Genome Institute"/>
            <person name="Lucas S."/>
            <person name="Copeland A."/>
            <person name="Lapidus A."/>
            <person name="Glavina del Rio T."/>
            <person name="Dalin E."/>
            <person name="Tice H."/>
            <person name="Bruce D."/>
            <person name="Goodwin L."/>
            <person name="Pitluck S."/>
            <person name="Sims D."/>
            <person name="Meineke L."/>
            <person name="Brettin T."/>
            <person name="Detter J.C."/>
            <person name="Han C."/>
            <person name="Larimer F."/>
            <person name="Land M."/>
            <person name="Hauser L."/>
            <person name="Kyrpides N."/>
            <person name="Ovchinnikova G."/>
            <person name="Liberton M."/>
            <person name="Stoeckel J."/>
            <person name="Banerjee A."/>
            <person name="Singh A."/>
            <person name="Page L."/>
            <person name="Sato H."/>
            <person name="Zhao L."/>
            <person name="Sherman L."/>
            <person name="Pakrasi H."/>
            <person name="Richardson P."/>
        </authorList>
    </citation>
    <scope>NUCLEOTIDE SEQUENCE</scope>
    <source>
        <strain evidence="5">PCC 7425</strain>
        <plasmid evidence="5">pP742501</plasmid>
    </source>
</reference>
<dbReference type="KEGG" id="cyn:Cyan7425_5328"/>
<dbReference type="Pfam" id="PF12469">
    <property type="entry name" value="Cmr2_N"/>
    <property type="match status" value="1"/>
</dbReference>
<dbReference type="OrthoDB" id="9758700at2"/>
<evidence type="ECO:0000256" key="1">
    <source>
        <dbReference type="ARBA" id="ARBA00022741"/>
    </source>
</evidence>
<keyword evidence="5" id="KW-0614">Plasmid</keyword>
<evidence type="ECO:0000259" key="3">
    <source>
        <dbReference type="Pfam" id="PF12469"/>
    </source>
</evidence>
<dbReference type="Gene3D" id="3.30.70.2220">
    <property type="entry name" value="CRISPR-Cas system, Cmr2 subunit, D1 domain, cysteine cluster"/>
    <property type="match status" value="1"/>
</dbReference>
<dbReference type="Pfam" id="PF22335">
    <property type="entry name" value="Cas10-Cmr2_palm2"/>
    <property type="match status" value="1"/>
</dbReference>
<dbReference type="GO" id="GO:0051607">
    <property type="term" value="P:defense response to virus"/>
    <property type="evidence" value="ECO:0007669"/>
    <property type="project" value="UniProtKB-KW"/>
</dbReference>
<dbReference type="InterPro" id="IPR043128">
    <property type="entry name" value="Rev_trsase/Diguanyl_cyclase"/>
</dbReference>
<evidence type="ECO:0000256" key="2">
    <source>
        <dbReference type="ARBA" id="ARBA00023118"/>
    </source>
</evidence>
<sequence length="540" mass="62216">MTISSDTLANNQTIYTAISFAPVQGFIEKSRKLRDLFGASLILSYLSAKLVDLAKEQGLEVISPGSVDVKEGMPNRILVKGNTNLNRDKVKNTLIMEWGRILDKCQAWVEQKVSEEEYHWSQKEEDQGKQKGEWERWKSYAWEVFWGYGSTVKDAMEDLETRKLKRDWIGINWIGESSSLSGTDAIAWHGLGQESDRPWEWARHQDSVNRFYEQLATALEKSPDGVLLGKFLDPNERLSIPELVKRLVTRYEDIGRHFGKDFRFDSLSEMVRLPQPDQPGHWTGWFMGDGDSVGDMLKELAKNPDDIHPLKTFSNAMRDWGRDFKHGFPDELGRVIYAGGDDFLGVIYSKDPKAPIPEQTALQWLMSLNGQWQAHGQPITLSVGFVWAGHSVPQRDVLQHCREAEKRAKALGKNRVTIRVLFNSGQYVQWTCPWNYLNILKKYRDRDGRTSSEANWNHLYSDWATLKARHAIRLEEMEDFTVNKQIAVSVFDLYFDNSATEFETKRLWQELTGDNSAKAIVNWMDDLIQVGWQLCRNSKL</sequence>
<evidence type="ECO:0000259" key="4">
    <source>
        <dbReference type="Pfam" id="PF22335"/>
    </source>
</evidence>
<keyword evidence="1" id="KW-0547">Nucleotide-binding</keyword>
<dbReference type="EMBL" id="CP001345">
    <property type="protein sequence ID" value="ACL47589.1"/>
    <property type="molecule type" value="Genomic_DNA"/>
</dbReference>
<accession>B8HYU1</accession>
<protein>
    <submittedName>
        <fullName evidence="5">Uncharacterized protein</fullName>
    </submittedName>
</protein>
<feature type="domain" description="Cas10/Cmr2 second palm" evidence="4">
    <location>
        <begin position="285"/>
        <end position="416"/>
    </location>
</feature>
<dbReference type="InterPro" id="IPR054767">
    <property type="entry name" value="Cas10-Cmr2_palm2"/>
</dbReference>
<evidence type="ECO:0000313" key="5">
    <source>
        <dbReference type="EMBL" id="ACL47589.1"/>
    </source>
</evidence>
<dbReference type="GO" id="GO:0000166">
    <property type="term" value="F:nucleotide binding"/>
    <property type="evidence" value="ECO:0007669"/>
    <property type="project" value="UniProtKB-KW"/>
</dbReference>
<name>B8HYU1_CYAP4</name>